<comment type="caution">
    <text evidence="2">The sequence shown here is derived from an EMBL/GenBank/DDBJ whole genome shotgun (WGS) entry which is preliminary data.</text>
</comment>
<feature type="compositionally biased region" description="Polar residues" evidence="1">
    <location>
        <begin position="100"/>
        <end position="112"/>
    </location>
</feature>
<reference evidence="2" key="1">
    <citation type="submission" date="2021-02" db="EMBL/GenBank/DDBJ databases">
        <authorList>
            <person name="Dougan E. K."/>
            <person name="Rhodes N."/>
            <person name="Thang M."/>
            <person name="Chan C."/>
        </authorList>
    </citation>
    <scope>NUCLEOTIDE SEQUENCE</scope>
</reference>
<accession>A0A812IQM2</accession>
<gene>
    <name evidence="2" type="primary">UBE2J2</name>
    <name evidence="2" type="ORF">SPIL2461_LOCUS733</name>
</gene>
<dbReference type="Proteomes" id="UP000649617">
    <property type="component" value="Unassembled WGS sequence"/>
</dbReference>
<evidence type="ECO:0000256" key="1">
    <source>
        <dbReference type="SAM" id="MobiDB-lite"/>
    </source>
</evidence>
<protein>
    <submittedName>
        <fullName evidence="2">UBE2J2 protein</fullName>
    </submittedName>
</protein>
<feature type="compositionally biased region" description="Basic and acidic residues" evidence="1">
    <location>
        <begin position="151"/>
        <end position="162"/>
    </location>
</feature>
<feature type="compositionally biased region" description="Acidic residues" evidence="1">
    <location>
        <begin position="73"/>
        <end position="85"/>
    </location>
</feature>
<name>A0A812IQM2_SYMPI</name>
<sequence length="245" mass="27076">MTDCRGLSEDEAKMLLELELLAAGATFASMSKASPVREDPQEHNRFRRNLGSRMRAVKEEEESPRTTSFNIEVEYEADWTQDEVEGSGSRWSETVRPNFCGSSDVSTATSSGALPEDLHEGLEAEDEEAHFCQQEPAGPRVRRSRRGSHVSQEEGLHREIPGNKKTVQQPALQPAIRILVRSTAAEPIPCEEDTPAKKSMGHAQEEDPWVSGLDPWAAAKLPRASMQKGQGRSAAKGRRRGNGRD</sequence>
<feature type="region of interest" description="Disordered" evidence="1">
    <location>
        <begin position="183"/>
        <end position="245"/>
    </location>
</feature>
<dbReference type="EMBL" id="CAJNIZ010000636">
    <property type="protein sequence ID" value="CAE7171191.1"/>
    <property type="molecule type" value="Genomic_DNA"/>
</dbReference>
<keyword evidence="3" id="KW-1185">Reference proteome</keyword>
<evidence type="ECO:0000313" key="2">
    <source>
        <dbReference type="EMBL" id="CAE7171191.1"/>
    </source>
</evidence>
<dbReference type="AlphaFoldDB" id="A0A812IQM2"/>
<feature type="compositionally biased region" description="Basic and acidic residues" evidence="1">
    <location>
        <begin position="35"/>
        <end position="44"/>
    </location>
</feature>
<feature type="region of interest" description="Disordered" evidence="1">
    <location>
        <begin position="31"/>
        <end position="171"/>
    </location>
</feature>
<evidence type="ECO:0000313" key="3">
    <source>
        <dbReference type="Proteomes" id="UP000649617"/>
    </source>
</evidence>
<feature type="compositionally biased region" description="Basic residues" evidence="1">
    <location>
        <begin position="235"/>
        <end position="245"/>
    </location>
</feature>
<dbReference type="OrthoDB" id="424985at2759"/>
<proteinExistence type="predicted"/>
<organism evidence="2 3">
    <name type="scientific">Symbiodinium pilosum</name>
    <name type="common">Dinoflagellate</name>
    <dbReference type="NCBI Taxonomy" id="2952"/>
    <lineage>
        <taxon>Eukaryota</taxon>
        <taxon>Sar</taxon>
        <taxon>Alveolata</taxon>
        <taxon>Dinophyceae</taxon>
        <taxon>Suessiales</taxon>
        <taxon>Symbiodiniaceae</taxon>
        <taxon>Symbiodinium</taxon>
    </lineage>
</organism>